<organism evidence="4 5">
    <name type="scientific">Actinocorallia herbida</name>
    <dbReference type="NCBI Taxonomy" id="58109"/>
    <lineage>
        <taxon>Bacteria</taxon>
        <taxon>Bacillati</taxon>
        <taxon>Actinomycetota</taxon>
        <taxon>Actinomycetes</taxon>
        <taxon>Streptosporangiales</taxon>
        <taxon>Thermomonosporaceae</taxon>
        <taxon>Actinocorallia</taxon>
    </lineage>
</organism>
<dbReference type="RefSeq" id="WP_170201726.1">
    <property type="nucleotide sequence ID" value="NZ_RJKE01000001.1"/>
</dbReference>
<dbReference type="SUPFAM" id="SSF55874">
    <property type="entry name" value="ATPase domain of HSP90 chaperone/DNA topoisomerase II/histidine kinase"/>
    <property type="match status" value="1"/>
</dbReference>
<dbReference type="InterPro" id="IPR003594">
    <property type="entry name" value="HATPase_dom"/>
</dbReference>
<evidence type="ECO:0000313" key="5">
    <source>
        <dbReference type="Proteomes" id="UP000272400"/>
    </source>
</evidence>
<reference evidence="4 5" key="1">
    <citation type="submission" date="2018-11" db="EMBL/GenBank/DDBJ databases">
        <title>Sequencing the genomes of 1000 actinobacteria strains.</title>
        <authorList>
            <person name="Klenk H.-P."/>
        </authorList>
    </citation>
    <scope>NUCLEOTIDE SEQUENCE [LARGE SCALE GENOMIC DNA]</scope>
    <source>
        <strain evidence="4 5">DSM 44254</strain>
    </source>
</reference>
<keyword evidence="1" id="KW-0723">Serine/threonine-protein kinase</keyword>
<keyword evidence="5" id="KW-1185">Reference proteome</keyword>
<dbReference type="GO" id="GO:0004674">
    <property type="term" value="F:protein serine/threonine kinase activity"/>
    <property type="evidence" value="ECO:0007669"/>
    <property type="project" value="UniProtKB-KW"/>
</dbReference>
<feature type="domain" description="Histidine kinase/HSP90-like ATPase" evidence="3">
    <location>
        <begin position="10"/>
        <end position="102"/>
    </location>
</feature>
<name>A0A3N1D880_9ACTN</name>
<evidence type="ECO:0000256" key="2">
    <source>
        <dbReference type="SAM" id="MobiDB-lite"/>
    </source>
</evidence>
<dbReference type="InterPro" id="IPR050267">
    <property type="entry name" value="Anti-sigma-factor_SerPK"/>
</dbReference>
<dbReference type="Gene3D" id="3.30.565.10">
    <property type="entry name" value="Histidine kinase-like ATPase, C-terminal domain"/>
    <property type="match status" value="1"/>
</dbReference>
<sequence length="102" mass="10334">MTGGRVTACFPGRTDQAGVARRWLGGWLGEGRPAADDAVLLLSETFANACLHSRSALPGGVVEVAVTPHGGLLEIEITDDGGGAAELVPGHAEDDAESGRGL</sequence>
<protein>
    <submittedName>
        <fullName evidence="4">Anti-sigma regulatory factor (Ser/Thr protein kinase)</fullName>
    </submittedName>
</protein>
<dbReference type="AlphaFoldDB" id="A0A3N1D880"/>
<dbReference type="PANTHER" id="PTHR35526">
    <property type="entry name" value="ANTI-SIGMA-F FACTOR RSBW-RELATED"/>
    <property type="match status" value="1"/>
</dbReference>
<feature type="region of interest" description="Disordered" evidence="2">
    <location>
        <begin position="83"/>
        <end position="102"/>
    </location>
</feature>
<gene>
    <name evidence="4" type="ORF">EDD29_7441</name>
</gene>
<evidence type="ECO:0000259" key="3">
    <source>
        <dbReference type="Pfam" id="PF13581"/>
    </source>
</evidence>
<accession>A0A3N1D880</accession>
<dbReference type="CDD" id="cd16936">
    <property type="entry name" value="HATPase_RsbW-like"/>
    <property type="match status" value="1"/>
</dbReference>
<keyword evidence="1" id="KW-0418">Kinase</keyword>
<dbReference type="Proteomes" id="UP000272400">
    <property type="component" value="Unassembled WGS sequence"/>
</dbReference>
<evidence type="ECO:0000256" key="1">
    <source>
        <dbReference type="ARBA" id="ARBA00022527"/>
    </source>
</evidence>
<keyword evidence="1" id="KW-0808">Transferase</keyword>
<comment type="caution">
    <text evidence="4">The sequence shown here is derived from an EMBL/GenBank/DDBJ whole genome shotgun (WGS) entry which is preliminary data.</text>
</comment>
<proteinExistence type="predicted"/>
<dbReference type="EMBL" id="RJKE01000001">
    <property type="protein sequence ID" value="ROO89734.1"/>
    <property type="molecule type" value="Genomic_DNA"/>
</dbReference>
<evidence type="ECO:0000313" key="4">
    <source>
        <dbReference type="EMBL" id="ROO89734.1"/>
    </source>
</evidence>
<dbReference type="InterPro" id="IPR036890">
    <property type="entry name" value="HATPase_C_sf"/>
</dbReference>
<dbReference type="PANTHER" id="PTHR35526:SF3">
    <property type="entry name" value="ANTI-SIGMA-F FACTOR RSBW"/>
    <property type="match status" value="1"/>
</dbReference>
<dbReference type="Pfam" id="PF13581">
    <property type="entry name" value="HATPase_c_2"/>
    <property type="match status" value="1"/>
</dbReference>